<evidence type="ECO:0000256" key="6">
    <source>
        <dbReference type="ARBA" id="ARBA00023134"/>
    </source>
</evidence>
<dbReference type="GO" id="GO:0032543">
    <property type="term" value="P:mitochondrial translation"/>
    <property type="evidence" value="ECO:0007669"/>
    <property type="project" value="TreeGrafter"/>
</dbReference>
<dbReference type="PANTHER" id="PTHR45782:SF1">
    <property type="entry name" value="DAR GTPASE 2, MITOCHONDRIAL"/>
    <property type="match status" value="1"/>
</dbReference>
<dbReference type="EMBL" id="CAEKDK010000002">
    <property type="protein sequence ID" value="CAB4269304.1"/>
    <property type="molecule type" value="Genomic_DNA"/>
</dbReference>
<name>A0A6J5U1L8_PRUAR</name>
<keyword evidence="5" id="KW-0496">Mitochondrion</keyword>
<reference evidence="8 9" key="1">
    <citation type="submission" date="2020-05" db="EMBL/GenBank/DDBJ databases">
        <authorList>
            <person name="Campoy J."/>
            <person name="Schneeberger K."/>
            <person name="Spophaly S."/>
        </authorList>
    </citation>
    <scope>NUCLEOTIDE SEQUENCE [LARGE SCALE GENOMIC DNA]</scope>
    <source>
        <strain evidence="8">PruArmRojPasFocal</strain>
    </source>
</reference>
<evidence type="ECO:0000256" key="4">
    <source>
        <dbReference type="ARBA" id="ARBA00022946"/>
    </source>
</evidence>
<dbReference type="CDD" id="cd01856">
    <property type="entry name" value="YlqF"/>
    <property type="match status" value="1"/>
</dbReference>
<dbReference type="InterPro" id="IPR027417">
    <property type="entry name" value="P-loop_NTPase"/>
</dbReference>
<keyword evidence="2" id="KW-0547">Nucleotide-binding</keyword>
<evidence type="ECO:0000256" key="5">
    <source>
        <dbReference type="ARBA" id="ARBA00023128"/>
    </source>
</evidence>
<dbReference type="Gene3D" id="3.40.50.300">
    <property type="entry name" value="P-loop containing nucleotide triphosphate hydrolases"/>
    <property type="match status" value="1"/>
</dbReference>
<evidence type="ECO:0000313" key="8">
    <source>
        <dbReference type="EMBL" id="CAB4269304.1"/>
    </source>
</evidence>
<evidence type="ECO:0000256" key="1">
    <source>
        <dbReference type="ARBA" id="ARBA00004173"/>
    </source>
</evidence>
<dbReference type="AlphaFoldDB" id="A0A6J5U1L8"/>
<dbReference type="GO" id="GO:0003924">
    <property type="term" value="F:GTPase activity"/>
    <property type="evidence" value="ECO:0007669"/>
    <property type="project" value="TreeGrafter"/>
</dbReference>
<evidence type="ECO:0000256" key="2">
    <source>
        <dbReference type="ARBA" id="ARBA00022741"/>
    </source>
</evidence>
<dbReference type="Proteomes" id="UP000507222">
    <property type="component" value="Unassembled WGS sequence"/>
</dbReference>
<evidence type="ECO:0000256" key="3">
    <source>
        <dbReference type="ARBA" id="ARBA00022801"/>
    </source>
</evidence>
<dbReference type="FunFam" id="3.40.50.300:FF:001008">
    <property type="entry name" value="Mitochondrial GTPase 1"/>
    <property type="match status" value="1"/>
</dbReference>
<dbReference type="GO" id="GO:0005739">
    <property type="term" value="C:mitochondrion"/>
    <property type="evidence" value="ECO:0007669"/>
    <property type="project" value="UniProtKB-SubCell"/>
</dbReference>
<dbReference type="InterPro" id="IPR006073">
    <property type="entry name" value="GTP-bd"/>
</dbReference>
<dbReference type="InterPro" id="IPR030378">
    <property type="entry name" value="G_CP_dom"/>
</dbReference>
<gene>
    <name evidence="8" type="ORF">CURHAP_LOCUS14764</name>
</gene>
<sequence length="371" mass="41738">MATATLARQIGRAITKATNSTGPGRNGWFSPHMAAASRAIAERIPLVDLVLEVRDARIPLSSAYDQLRNYTSSSKRIIVMNKMDLANHSQLKDWMKYFEQKNYISYGVNAHNKESIQQLLNFLQARVRELKKVDHSSHTATILLVGIPNVGKSALANSLHRIGRISAAEKGKLKHATVSPQPSETKNITGLKIASHPNIYVLDTPGVLPPHILDDEVCTKLALTGTIQDCFAGEKELAQCFLSILNRSDEYKKWAKLSNSENERSFADRNIECSTSSEMGMKRKRQYPTDHTQDFVVHDVRRTLFEVISSFDGNVEDERLIEEEFKAMHAAFQVPLESEHYAQNKIAAKLLNLFRTGRLGHYILDSIPRKL</sequence>
<keyword evidence="6" id="KW-0342">GTP-binding</keyword>
<organism evidence="8 9">
    <name type="scientific">Prunus armeniaca</name>
    <name type="common">Apricot</name>
    <name type="synonym">Armeniaca vulgaris</name>
    <dbReference type="NCBI Taxonomy" id="36596"/>
    <lineage>
        <taxon>Eukaryota</taxon>
        <taxon>Viridiplantae</taxon>
        <taxon>Streptophyta</taxon>
        <taxon>Embryophyta</taxon>
        <taxon>Tracheophyta</taxon>
        <taxon>Spermatophyta</taxon>
        <taxon>Magnoliopsida</taxon>
        <taxon>eudicotyledons</taxon>
        <taxon>Gunneridae</taxon>
        <taxon>Pentapetalae</taxon>
        <taxon>rosids</taxon>
        <taxon>fabids</taxon>
        <taxon>Rosales</taxon>
        <taxon>Rosaceae</taxon>
        <taxon>Amygdaloideae</taxon>
        <taxon>Amygdaleae</taxon>
        <taxon>Prunus</taxon>
    </lineage>
</organism>
<dbReference type="SUPFAM" id="SSF52540">
    <property type="entry name" value="P-loop containing nucleoside triphosphate hydrolases"/>
    <property type="match status" value="1"/>
</dbReference>
<feature type="domain" description="CP-type G" evidence="7">
    <location>
        <begin position="33"/>
        <end position="210"/>
    </location>
</feature>
<dbReference type="GO" id="GO:0005525">
    <property type="term" value="F:GTP binding"/>
    <property type="evidence" value="ECO:0007669"/>
    <property type="project" value="UniProtKB-KW"/>
</dbReference>
<accession>A0A6J5U1L8</accession>
<dbReference type="PROSITE" id="PS51721">
    <property type="entry name" value="G_CP"/>
    <property type="match status" value="1"/>
</dbReference>
<keyword evidence="4" id="KW-0809">Transit peptide</keyword>
<protein>
    <recommendedName>
        <fullName evidence="7">CP-type G domain-containing protein</fullName>
    </recommendedName>
</protein>
<proteinExistence type="predicted"/>
<dbReference type="PANTHER" id="PTHR45782">
    <property type="entry name" value="MITOCHONDRIAL RIBOSOME-ASSOCIATED GTPASE 1"/>
    <property type="match status" value="1"/>
</dbReference>
<comment type="subcellular location">
    <subcellularLocation>
        <location evidence="1">Mitochondrion</location>
    </subcellularLocation>
</comment>
<keyword evidence="3" id="KW-0378">Hydrolase</keyword>
<evidence type="ECO:0000259" key="7">
    <source>
        <dbReference type="PROSITE" id="PS51721"/>
    </source>
</evidence>
<evidence type="ECO:0000313" key="9">
    <source>
        <dbReference type="Proteomes" id="UP000507222"/>
    </source>
</evidence>
<dbReference type="Pfam" id="PF01926">
    <property type="entry name" value="MMR_HSR1"/>
    <property type="match status" value="1"/>
</dbReference>